<dbReference type="AlphaFoldDB" id="A0A369Q963"/>
<dbReference type="EMBL" id="QBKA01000001">
    <property type="protein sequence ID" value="RDC66567.1"/>
    <property type="molecule type" value="Genomic_DNA"/>
</dbReference>
<sequence>MADNTEDKITRAQNAIDQGIRDLGWHLSYDDEAADNDRNEGTIETIGRIAKMAATAIIRELDK</sequence>
<dbReference type="RefSeq" id="WP_115365314.1">
    <property type="nucleotide sequence ID" value="NZ_QBKA01000001.1"/>
</dbReference>
<accession>A0A369Q963</accession>
<evidence type="ECO:0000313" key="1">
    <source>
        <dbReference type="EMBL" id="RDC59797.1"/>
    </source>
</evidence>
<dbReference type="EMBL" id="QBKA01000002">
    <property type="protein sequence ID" value="RDC59797.1"/>
    <property type="molecule type" value="Genomic_DNA"/>
</dbReference>
<evidence type="ECO:0000313" key="3">
    <source>
        <dbReference type="Proteomes" id="UP000253727"/>
    </source>
</evidence>
<evidence type="ECO:0000313" key="2">
    <source>
        <dbReference type="EMBL" id="RDC66567.1"/>
    </source>
</evidence>
<proteinExistence type="predicted"/>
<keyword evidence="3" id="KW-1185">Reference proteome</keyword>
<gene>
    <name evidence="2" type="ORF">HME9302_00018</name>
    <name evidence="1" type="ORF">HME9302_00992</name>
</gene>
<organism evidence="1 3">
    <name type="scientific">Alteripontixanthobacter maritimus</name>
    <dbReference type="NCBI Taxonomy" id="2161824"/>
    <lineage>
        <taxon>Bacteria</taxon>
        <taxon>Pseudomonadati</taxon>
        <taxon>Pseudomonadota</taxon>
        <taxon>Alphaproteobacteria</taxon>
        <taxon>Sphingomonadales</taxon>
        <taxon>Erythrobacteraceae</taxon>
        <taxon>Alteripontixanthobacter</taxon>
    </lineage>
</organism>
<dbReference type="Proteomes" id="UP000253727">
    <property type="component" value="Unassembled WGS sequence"/>
</dbReference>
<protein>
    <submittedName>
        <fullName evidence="1">Uncharacterized protein</fullName>
    </submittedName>
</protein>
<reference evidence="1 3" key="1">
    <citation type="submission" date="2018-04" db="EMBL/GenBank/DDBJ databases">
        <title>Altererythrobacter sp. HME9302 genome sequencing and assembly.</title>
        <authorList>
            <person name="Kang H."/>
            <person name="Kim H."/>
            <person name="Joh K."/>
        </authorList>
    </citation>
    <scope>NUCLEOTIDE SEQUENCE [LARGE SCALE GENOMIC DNA]</scope>
    <source>
        <strain evidence="1 3">HME9302</strain>
    </source>
</reference>
<comment type="caution">
    <text evidence="1">The sequence shown here is derived from an EMBL/GenBank/DDBJ whole genome shotgun (WGS) entry which is preliminary data.</text>
</comment>
<name>A0A369Q963_9SPHN</name>